<evidence type="ECO:0000313" key="22">
    <source>
        <dbReference type="Proteomes" id="UP001283361"/>
    </source>
</evidence>
<reference evidence="21" key="1">
    <citation type="journal article" date="2023" name="G3 (Bethesda)">
        <title>A reference genome for the long-term kleptoplast-retaining sea slug Elysia crispata morphotype clarki.</title>
        <authorList>
            <person name="Eastman K.E."/>
            <person name="Pendleton A.L."/>
            <person name="Shaikh M.A."/>
            <person name="Suttiyut T."/>
            <person name="Ogas R."/>
            <person name="Tomko P."/>
            <person name="Gavelis G."/>
            <person name="Widhalm J.R."/>
            <person name="Wisecaver J.H."/>
        </authorList>
    </citation>
    <scope>NUCLEOTIDE SEQUENCE</scope>
    <source>
        <strain evidence="21">ECLA1</strain>
    </source>
</reference>
<name>A0AAE1E1Q1_9GAST</name>
<protein>
    <recommendedName>
        <fullName evidence="6 18">O-phosphoseryl-tRNA(Sec) selenium transferase</fullName>
        <ecNumber evidence="5 18">2.9.1.2</ecNumber>
    </recommendedName>
    <alternativeName>
        <fullName evidence="14 18">Selenocysteine synthase</fullName>
    </alternativeName>
    <alternativeName>
        <fullName evidence="15 18">Selenocysteinyl-tRNA(Sec) synthase</fullName>
    </alternativeName>
    <alternativeName>
        <fullName evidence="16 18">Sep-tRNA:Sec-tRNA synthase</fullName>
    </alternativeName>
</protein>
<comment type="cofactor">
    <cofactor evidence="1 18 20">
        <name>pyridoxal 5'-phosphate</name>
        <dbReference type="ChEBI" id="CHEBI:597326"/>
    </cofactor>
</comment>
<evidence type="ECO:0000256" key="11">
    <source>
        <dbReference type="ARBA" id="ARBA00022917"/>
    </source>
</evidence>
<evidence type="ECO:0000256" key="13">
    <source>
        <dbReference type="ARBA" id="ARBA00026053"/>
    </source>
</evidence>
<dbReference type="PANTHER" id="PTHR12944">
    <property type="entry name" value="SOLUBLE LIVER ANTIGEN/LIVER PANCREAS ANTIGEN"/>
    <property type="match status" value="1"/>
</dbReference>
<comment type="subunit">
    <text evidence="13">Homotetramer formed by a catalytic dimer and a non-catalytic dimer serving as a binding platform that orients tRNASec for catalysis. Each tetramer binds the CCA ends of two tRNAs which point to the active sites of the catalytic dimer.</text>
</comment>
<evidence type="ECO:0000256" key="10">
    <source>
        <dbReference type="ARBA" id="ARBA00022898"/>
    </source>
</evidence>
<evidence type="ECO:0000256" key="14">
    <source>
        <dbReference type="ARBA" id="ARBA00030669"/>
    </source>
</evidence>
<gene>
    <name evidence="21" type="ORF">RRG08_010515</name>
</gene>
<dbReference type="GO" id="GO:0001514">
    <property type="term" value="P:selenocysteine incorporation"/>
    <property type="evidence" value="ECO:0007669"/>
    <property type="project" value="TreeGrafter"/>
</dbReference>
<comment type="subcellular location">
    <subcellularLocation>
        <location evidence="18">Cytoplasm</location>
    </subcellularLocation>
</comment>
<keyword evidence="22" id="KW-1185">Reference proteome</keyword>
<sequence length="477" mass="52355">MNEVILELCNRLVPQAYITQGVQARATHEHVIKQLIEHRKLPQEGWDDQTIELLLNELAVMDSNNFPGNCGVGERESRFASSLVARRHYRLGHGIGRSGDITTVQPKAAGSSILMKITNSMAMDVIKLTGIKSVKNCFVVPVATGMALVLCMLTLKLKRPKAKYVLWPRIDQKSCFKSIITAGLEPIIIENVLEGDELRTDMAAISEKIQELGTESILCIMSTNSCFAPRAPDRLEEISTVCQEHAIPHIVNNAYGLQSTKCTHLLQQAARVGRVDAFVQSLDKNFMVPVGGAIIAGFDKNFINEIGKTYPGRASAAPSVDLFITLLSLGASGYQQLLDQRKEMFAYLASALEACACKFGERKLNTKNNPISQGITLSLPDDPNGDQTTEIGSMLFTRFVSGTRVIAPGKDTTVNGYTFKNFGSHSNMYPYAYLTAAAAIGMSKNDVDLFINRLEKVLLKSKSCSNKLETNGREQES</sequence>
<dbReference type="GO" id="GO:0005737">
    <property type="term" value="C:cytoplasm"/>
    <property type="evidence" value="ECO:0007669"/>
    <property type="project" value="UniProtKB-SubCell"/>
</dbReference>
<evidence type="ECO:0000256" key="20">
    <source>
        <dbReference type="PIRSR" id="PIRSR017689-50"/>
    </source>
</evidence>
<dbReference type="InterPro" id="IPR008829">
    <property type="entry name" value="SepSecS/SepCysS"/>
</dbReference>
<dbReference type="InterPro" id="IPR015421">
    <property type="entry name" value="PyrdxlP-dep_Trfase_major"/>
</dbReference>
<evidence type="ECO:0000256" key="18">
    <source>
        <dbReference type="PIRNR" id="PIRNR017689"/>
    </source>
</evidence>
<dbReference type="InterPro" id="IPR019872">
    <property type="entry name" value="Sec-tRNA_Se_transferase"/>
</dbReference>
<evidence type="ECO:0000256" key="16">
    <source>
        <dbReference type="ARBA" id="ARBA00032693"/>
    </source>
</evidence>
<keyword evidence="11 18" id="KW-0648">Protein biosynthesis</keyword>
<feature type="binding site" evidence="19">
    <location>
        <position position="271"/>
    </location>
    <ligand>
        <name>tRNA</name>
        <dbReference type="ChEBI" id="CHEBI:17843"/>
    </ligand>
</feature>
<evidence type="ECO:0000256" key="12">
    <source>
        <dbReference type="ARBA" id="ARBA00023266"/>
    </source>
</evidence>
<evidence type="ECO:0000256" key="4">
    <source>
        <dbReference type="ARBA" id="ARBA00007037"/>
    </source>
</evidence>
<dbReference type="Gene3D" id="3.40.640.10">
    <property type="entry name" value="Type I PLP-dependent aspartate aminotransferase-like (Major domain)"/>
    <property type="match status" value="1"/>
</dbReference>
<keyword evidence="12 18" id="KW-0711">Selenium</keyword>
<evidence type="ECO:0000256" key="1">
    <source>
        <dbReference type="ARBA" id="ARBA00001933"/>
    </source>
</evidence>
<feature type="binding site" evidence="19">
    <location>
        <position position="97"/>
    </location>
    <ligand>
        <name>substrate</name>
    </ligand>
</feature>
<feature type="binding site" evidence="19">
    <location>
        <position position="398"/>
    </location>
    <ligand>
        <name>tRNA</name>
        <dbReference type="ChEBI" id="CHEBI:17843"/>
    </ligand>
</feature>
<evidence type="ECO:0000256" key="9">
    <source>
        <dbReference type="ARBA" id="ARBA00022884"/>
    </source>
</evidence>
<comment type="function">
    <text evidence="2 18">Converts O-phosphoseryl-tRNA(Sec) to selenocysteinyl-tRNA(Sec) required for selenoprotein biosynthesis.</text>
</comment>
<evidence type="ECO:0000256" key="19">
    <source>
        <dbReference type="PIRSR" id="PIRSR017689-1"/>
    </source>
</evidence>
<dbReference type="EC" id="2.9.1.2" evidence="5 18"/>
<keyword evidence="9 18" id="KW-0694">RNA-binding</keyword>
<evidence type="ECO:0000313" key="21">
    <source>
        <dbReference type="EMBL" id="KAK3791114.1"/>
    </source>
</evidence>
<dbReference type="Pfam" id="PF05889">
    <property type="entry name" value="SepSecS"/>
    <property type="match status" value="1"/>
</dbReference>
<evidence type="ECO:0000256" key="3">
    <source>
        <dbReference type="ARBA" id="ARBA00004822"/>
    </source>
</evidence>
<dbReference type="PANTHER" id="PTHR12944:SF2">
    <property type="entry name" value="O-PHOSPHOSERYL-TRNA(SEC) SELENIUM TRANSFERASE"/>
    <property type="match status" value="1"/>
</dbReference>
<dbReference type="PIRSF" id="PIRSF017689">
    <property type="entry name" value="SepSecS"/>
    <property type="match status" value="1"/>
</dbReference>
<organism evidence="21 22">
    <name type="scientific">Elysia crispata</name>
    <name type="common">lettuce slug</name>
    <dbReference type="NCBI Taxonomy" id="231223"/>
    <lineage>
        <taxon>Eukaryota</taxon>
        <taxon>Metazoa</taxon>
        <taxon>Spiralia</taxon>
        <taxon>Lophotrochozoa</taxon>
        <taxon>Mollusca</taxon>
        <taxon>Gastropoda</taxon>
        <taxon>Heterobranchia</taxon>
        <taxon>Euthyneura</taxon>
        <taxon>Panpulmonata</taxon>
        <taxon>Sacoglossa</taxon>
        <taxon>Placobranchoidea</taxon>
        <taxon>Plakobranchidae</taxon>
        <taxon>Elysia</taxon>
    </lineage>
</organism>
<dbReference type="InterPro" id="IPR015424">
    <property type="entry name" value="PyrdxlP-dep_Trfase"/>
</dbReference>
<dbReference type="GO" id="GO:0000049">
    <property type="term" value="F:tRNA binding"/>
    <property type="evidence" value="ECO:0007669"/>
    <property type="project" value="UniProtKB-UniRule"/>
</dbReference>
<comment type="caution">
    <text evidence="21">The sequence shown here is derived from an EMBL/GenBank/DDBJ whole genome shotgun (WGS) entry which is preliminary data.</text>
</comment>
<feature type="modified residue" description="N6-(pyridoxal phosphate)lysine" evidence="20">
    <location>
        <position position="284"/>
    </location>
</feature>
<evidence type="ECO:0000256" key="17">
    <source>
        <dbReference type="ARBA" id="ARBA00048808"/>
    </source>
</evidence>
<evidence type="ECO:0000256" key="7">
    <source>
        <dbReference type="ARBA" id="ARBA00022555"/>
    </source>
</evidence>
<dbReference type="EMBL" id="JAWDGP010001486">
    <property type="protein sequence ID" value="KAK3791114.1"/>
    <property type="molecule type" value="Genomic_DNA"/>
</dbReference>
<keyword evidence="7 18" id="KW-0820">tRNA-binding</keyword>
<keyword evidence="8 18" id="KW-0808">Transferase</keyword>
<feature type="binding site" evidence="19">
    <location>
        <position position="98"/>
    </location>
    <ligand>
        <name>substrate</name>
    </ligand>
</feature>
<keyword evidence="18" id="KW-0963">Cytoplasm</keyword>
<evidence type="ECO:0000256" key="8">
    <source>
        <dbReference type="ARBA" id="ARBA00022679"/>
    </source>
</evidence>
<feature type="binding site" evidence="19">
    <location>
        <position position="105"/>
    </location>
    <ligand>
        <name>substrate</name>
    </ligand>
</feature>
<evidence type="ECO:0000256" key="6">
    <source>
        <dbReference type="ARBA" id="ARBA00021963"/>
    </source>
</evidence>
<comment type="catalytic activity">
    <reaction evidence="17 18">
        <text>O-phospho-L-seryl-tRNA(Sec) + selenophosphate + H2O = L-selenocysteinyl-tRNA(Sec) + 2 phosphate</text>
        <dbReference type="Rhea" id="RHEA:25041"/>
        <dbReference type="Rhea" id="RHEA-COMP:9743"/>
        <dbReference type="Rhea" id="RHEA-COMP:9947"/>
        <dbReference type="ChEBI" id="CHEBI:15377"/>
        <dbReference type="ChEBI" id="CHEBI:16144"/>
        <dbReference type="ChEBI" id="CHEBI:43474"/>
        <dbReference type="ChEBI" id="CHEBI:78551"/>
        <dbReference type="ChEBI" id="CHEBI:78573"/>
        <dbReference type="EC" id="2.9.1.2"/>
    </reaction>
</comment>
<dbReference type="Proteomes" id="UP001283361">
    <property type="component" value="Unassembled WGS sequence"/>
</dbReference>
<dbReference type="NCBIfam" id="TIGR03531">
    <property type="entry name" value="selenium_SpcS"/>
    <property type="match status" value="1"/>
</dbReference>
<feature type="binding site" evidence="19">
    <location>
        <position position="313"/>
    </location>
    <ligand>
        <name>substrate</name>
    </ligand>
</feature>
<keyword evidence="10 18" id="KW-0663">Pyridoxal phosphate</keyword>
<comment type="similarity">
    <text evidence="4 18">Belongs to the SepSecS family.</text>
</comment>
<feature type="site" description="May act as a substrate filter by repelling compounds with a negatively charged alpha-carboxylate" evidence="20">
    <location>
        <position position="74"/>
    </location>
</feature>
<evidence type="ECO:0000256" key="5">
    <source>
        <dbReference type="ARBA" id="ARBA00012464"/>
    </source>
</evidence>
<dbReference type="SUPFAM" id="SSF53383">
    <property type="entry name" value="PLP-dependent transferases"/>
    <property type="match status" value="1"/>
</dbReference>
<evidence type="ECO:0000256" key="15">
    <source>
        <dbReference type="ARBA" id="ARBA00032048"/>
    </source>
</evidence>
<accession>A0AAE1E1Q1</accession>
<evidence type="ECO:0000256" key="2">
    <source>
        <dbReference type="ARBA" id="ARBA00002552"/>
    </source>
</evidence>
<comment type="pathway">
    <text evidence="3 18">Aminoacyl-tRNA biosynthesis; selenocysteinyl-tRNA(Sec) biosynthesis; selenocysteinyl-tRNA(Sec) from L-seryl-tRNA(Sec) (archaeal/eukaryal route): step 2/2.</text>
</comment>
<feature type="binding site" evidence="19">
    <location>
        <position position="75"/>
    </location>
    <ligand>
        <name>pyridoxal 5'-phosphate</name>
        <dbReference type="ChEBI" id="CHEBI:597326"/>
    </ligand>
</feature>
<dbReference type="GO" id="GO:0001717">
    <property type="term" value="P:conversion of seryl-tRNAsec to selenocys-tRNAsec"/>
    <property type="evidence" value="ECO:0007669"/>
    <property type="project" value="UniProtKB-UniRule"/>
</dbReference>
<proteinExistence type="inferred from homology"/>
<dbReference type="GO" id="GO:0098621">
    <property type="term" value="F:O-phosphoseryl-tRNA(Sec) selenium transferase activity"/>
    <property type="evidence" value="ECO:0007669"/>
    <property type="project" value="UniProtKB-EC"/>
</dbReference>
<dbReference type="AlphaFoldDB" id="A0AAE1E1Q1"/>